<evidence type="ECO:0000313" key="3">
    <source>
        <dbReference type="Proteomes" id="UP000007875"/>
    </source>
</evidence>
<dbReference type="InterPro" id="IPR027867">
    <property type="entry name" value="SPATA48"/>
</dbReference>
<keyword evidence="3" id="KW-1185">Reference proteome</keyword>
<organism evidence="2 3">
    <name type="scientific">Ciona savignyi</name>
    <name type="common">Pacific transparent sea squirt</name>
    <dbReference type="NCBI Taxonomy" id="51511"/>
    <lineage>
        <taxon>Eukaryota</taxon>
        <taxon>Metazoa</taxon>
        <taxon>Chordata</taxon>
        <taxon>Tunicata</taxon>
        <taxon>Ascidiacea</taxon>
        <taxon>Phlebobranchia</taxon>
        <taxon>Cionidae</taxon>
        <taxon>Ciona</taxon>
    </lineage>
</organism>
<dbReference type="HOGENOM" id="CLU_1354210_0_0_1"/>
<reference evidence="3" key="1">
    <citation type="submission" date="2003-08" db="EMBL/GenBank/DDBJ databases">
        <authorList>
            <person name="Birren B."/>
            <person name="Nusbaum C."/>
            <person name="Abebe A."/>
            <person name="Abouelleil A."/>
            <person name="Adekoya E."/>
            <person name="Ait-zahra M."/>
            <person name="Allen N."/>
            <person name="Allen T."/>
            <person name="An P."/>
            <person name="Anderson M."/>
            <person name="Anderson S."/>
            <person name="Arachchi H."/>
            <person name="Armbruster J."/>
            <person name="Bachantsang P."/>
            <person name="Baldwin J."/>
            <person name="Barry A."/>
            <person name="Bayul T."/>
            <person name="Blitshsteyn B."/>
            <person name="Bloom T."/>
            <person name="Blye J."/>
            <person name="Boguslavskiy L."/>
            <person name="Borowsky M."/>
            <person name="Boukhgalter B."/>
            <person name="Brunache A."/>
            <person name="Butler J."/>
            <person name="Calixte N."/>
            <person name="Calvo S."/>
            <person name="Camarata J."/>
            <person name="Campo K."/>
            <person name="Chang J."/>
            <person name="Cheshatsang Y."/>
            <person name="Citroen M."/>
            <person name="Collymore A."/>
            <person name="Considine T."/>
            <person name="Cook A."/>
            <person name="Cooke P."/>
            <person name="Corum B."/>
            <person name="Cuomo C."/>
            <person name="David R."/>
            <person name="Dawoe T."/>
            <person name="Degray S."/>
            <person name="Dodge S."/>
            <person name="Dooley K."/>
            <person name="Dorje P."/>
            <person name="Dorjee K."/>
            <person name="Dorris L."/>
            <person name="Duffey N."/>
            <person name="Dupes A."/>
            <person name="Elkins T."/>
            <person name="Engels R."/>
            <person name="Erickson J."/>
            <person name="Farina A."/>
            <person name="Faro S."/>
            <person name="Ferreira P."/>
            <person name="Fischer H."/>
            <person name="Fitzgerald M."/>
            <person name="Foley K."/>
            <person name="Gage D."/>
            <person name="Galagan J."/>
            <person name="Gearin G."/>
            <person name="Gnerre S."/>
            <person name="Gnirke A."/>
            <person name="Goyette A."/>
            <person name="Graham J."/>
            <person name="Grandbois E."/>
            <person name="Gyaltsen K."/>
            <person name="Hafez N."/>
            <person name="Hagopian D."/>
            <person name="Hagos B."/>
            <person name="Hall J."/>
            <person name="Hatcher B."/>
            <person name="Heller A."/>
            <person name="Higgins H."/>
            <person name="Honan T."/>
            <person name="Horn A."/>
            <person name="Houde N."/>
            <person name="Hughes L."/>
            <person name="Hulme W."/>
            <person name="Husby E."/>
            <person name="Iliev I."/>
            <person name="Jaffe D."/>
            <person name="Jones C."/>
            <person name="Kamal M."/>
            <person name="Kamat A."/>
            <person name="Kamvysselis M."/>
            <person name="Karlsson E."/>
            <person name="Kells C."/>
            <person name="Kieu A."/>
            <person name="Kisner P."/>
            <person name="Kodira C."/>
            <person name="Kulbokas E."/>
            <person name="Labutti K."/>
            <person name="Lama D."/>
            <person name="Landers T."/>
            <person name="Leger J."/>
            <person name="Levine S."/>
            <person name="Lewis D."/>
            <person name="Lewis T."/>
            <person name="Lindblad-toh K."/>
            <person name="Liu X."/>
            <person name="Lokyitsang T."/>
            <person name="Lokyitsang Y."/>
            <person name="Lucien O."/>
            <person name="Lui A."/>
            <person name="Ma L.J."/>
            <person name="Mabbitt R."/>
            <person name="Macdonald J."/>
            <person name="Maclean C."/>
            <person name="Major J."/>
            <person name="Manning J."/>
            <person name="Marabella R."/>
            <person name="Maru K."/>
            <person name="Matthews C."/>
            <person name="Mauceli E."/>
            <person name="Mccarthy M."/>
            <person name="Mcdonough S."/>
            <person name="Mcghee T."/>
            <person name="Meldrim J."/>
            <person name="Meneus L."/>
            <person name="Mesirov J."/>
            <person name="Mihalev A."/>
            <person name="Mihova T."/>
            <person name="Mikkelsen T."/>
            <person name="Mlenga V."/>
            <person name="Moru K."/>
            <person name="Mozes J."/>
            <person name="Mulrain L."/>
            <person name="Munson G."/>
            <person name="Naylor J."/>
            <person name="Newes C."/>
            <person name="Nguyen C."/>
            <person name="Nguyen N."/>
            <person name="Nguyen T."/>
            <person name="Nicol R."/>
            <person name="Nielsen C."/>
            <person name="Nizzari M."/>
            <person name="Norbu C."/>
            <person name="Norbu N."/>
            <person name="O'donnell P."/>
            <person name="Okoawo O."/>
            <person name="O'leary S."/>
            <person name="Omotosho B."/>
            <person name="O'neill K."/>
            <person name="Osman S."/>
            <person name="Parker S."/>
            <person name="Perrin D."/>
            <person name="Phunkhang P."/>
            <person name="Piqani B."/>
            <person name="Purcell S."/>
            <person name="Rachupka T."/>
            <person name="Ramasamy U."/>
            <person name="Rameau R."/>
            <person name="Ray V."/>
            <person name="Raymond C."/>
            <person name="Retta R."/>
            <person name="Richardson S."/>
            <person name="Rise C."/>
            <person name="Rodriguez J."/>
            <person name="Rogers J."/>
            <person name="Rogov P."/>
            <person name="Rutman M."/>
            <person name="Schupbach R."/>
            <person name="Seaman C."/>
            <person name="Settipalli S."/>
            <person name="Sharpe T."/>
            <person name="Sheridan J."/>
            <person name="Sherpa N."/>
            <person name="Shi J."/>
            <person name="Smirnov S."/>
            <person name="Smith C."/>
            <person name="Sougnez C."/>
            <person name="Spencer B."/>
            <person name="Stalker J."/>
            <person name="Stange-thomann N."/>
            <person name="Stavropoulos S."/>
            <person name="Stetson K."/>
            <person name="Stone C."/>
            <person name="Stone S."/>
            <person name="Stubbs M."/>
            <person name="Talamas J."/>
            <person name="Tchuinga P."/>
            <person name="Tenzing P."/>
            <person name="Tesfaye S."/>
            <person name="Theodore J."/>
            <person name="Thoulutsang Y."/>
            <person name="Topham K."/>
            <person name="Towey S."/>
            <person name="Tsamla T."/>
            <person name="Tsomo N."/>
            <person name="Vallee D."/>
            <person name="Vassiliev H."/>
            <person name="Venkataraman V."/>
            <person name="Vinson J."/>
            <person name="Vo A."/>
            <person name="Wade C."/>
            <person name="Wang S."/>
            <person name="Wangchuk T."/>
            <person name="Wangdi T."/>
            <person name="Whittaker C."/>
            <person name="Wilkinson J."/>
            <person name="Wu Y."/>
            <person name="Wyman D."/>
            <person name="Yadav S."/>
            <person name="Yang S."/>
            <person name="Yang X."/>
            <person name="Yeager S."/>
            <person name="Yee E."/>
            <person name="Young G."/>
            <person name="Zainoun J."/>
            <person name="Zembeck L."/>
            <person name="Zimmer A."/>
            <person name="Zody M."/>
            <person name="Lander E."/>
        </authorList>
    </citation>
    <scope>NUCLEOTIDE SEQUENCE [LARGE SCALE GENOMIC DNA]</scope>
</reference>
<name>H2Y6N3_CIOSA</name>
<protein>
    <submittedName>
        <fullName evidence="2">Uncharacterized protein</fullName>
    </submittedName>
</protein>
<dbReference type="InParanoid" id="H2Y6N3"/>
<proteinExistence type="predicted"/>
<dbReference type="Ensembl" id="ENSCSAVT00000000991.1">
    <property type="protein sequence ID" value="ENSCSAVP00000000981.1"/>
    <property type="gene ID" value="ENSCSAVG00000000549.1"/>
</dbReference>
<reference evidence="2" key="3">
    <citation type="submission" date="2025-09" db="UniProtKB">
        <authorList>
            <consortium name="Ensembl"/>
        </authorList>
    </citation>
    <scope>IDENTIFICATION</scope>
</reference>
<feature type="region of interest" description="Disordered" evidence="1">
    <location>
        <begin position="101"/>
        <end position="153"/>
    </location>
</feature>
<evidence type="ECO:0000313" key="2">
    <source>
        <dbReference type="Ensembl" id="ENSCSAVP00000000981.1"/>
    </source>
</evidence>
<feature type="compositionally biased region" description="Basic and acidic residues" evidence="1">
    <location>
        <begin position="169"/>
        <end position="178"/>
    </location>
</feature>
<sequence>MAETMVHPRPGMATILKSDSNANGNFVEEIEFNRSLRRTKFPTIRGPQGNYDFPSFQARHKDSSGFVKWNKHSQAPHQNYPLTPHRDDHEGVDPTSGFLGPGNEVDLNKSPKRIPTMNQLSDKVQETTPSTQVVGGDRPQTPPKPTSYEPSGAWSSIKVSVCGVASRAGRMDESHKDPPQTIQGSRQPSHRELQLQPWELEG</sequence>
<reference evidence="2" key="2">
    <citation type="submission" date="2025-08" db="UniProtKB">
        <authorList>
            <consortium name="Ensembl"/>
        </authorList>
    </citation>
    <scope>IDENTIFICATION</scope>
</reference>
<dbReference type="PANTHER" id="PTHR34759:SF1">
    <property type="entry name" value="SPERMATOGENESIS-ASSOCIATED PROTEIN 48"/>
    <property type="match status" value="1"/>
</dbReference>
<dbReference type="Proteomes" id="UP000007875">
    <property type="component" value="Unassembled WGS sequence"/>
</dbReference>
<evidence type="ECO:0000256" key="1">
    <source>
        <dbReference type="SAM" id="MobiDB-lite"/>
    </source>
</evidence>
<feature type="region of interest" description="Disordered" evidence="1">
    <location>
        <begin position="165"/>
        <end position="202"/>
    </location>
</feature>
<dbReference type="OMA" id="RMDESHK"/>
<dbReference type="PANTHER" id="PTHR34759">
    <property type="entry name" value="SPERMATOGENESIS-ASSOCIATED PROTEIN 48"/>
    <property type="match status" value="1"/>
</dbReference>
<dbReference type="AlphaFoldDB" id="H2Y6N3"/>
<feature type="compositionally biased region" description="Polar residues" evidence="1">
    <location>
        <begin position="116"/>
        <end position="133"/>
    </location>
</feature>
<accession>H2Y6N3</accession>